<reference evidence="4" key="2">
    <citation type="journal article" date="2021" name="PeerJ">
        <title>Extensive microbial diversity within the chicken gut microbiome revealed by metagenomics and culture.</title>
        <authorList>
            <person name="Gilroy R."/>
            <person name="Ravi A."/>
            <person name="Getino M."/>
            <person name="Pursley I."/>
            <person name="Horton D.L."/>
            <person name="Alikhan N.F."/>
            <person name="Baker D."/>
            <person name="Gharbi K."/>
            <person name="Hall N."/>
            <person name="Watson M."/>
            <person name="Adriaenssens E.M."/>
            <person name="Foster-Nyarko E."/>
            <person name="Jarju S."/>
            <person name="Secka A."/>
            <person name="Antonio M."/>
            <person name="Oren A."/>
            <person name="Chaudhuri R.R."/>
            <person name="La Ragione R."/>
            <person name="Hildebrand F."/>
            <person name="Pallen M.J."/>
        </authorList>
    </citation>
    <scope>NUCLEOTIDE SEQUENCE</scope>
    <source>
        <strain evidence="4">17113</strain>
    </source>
</reference>
<dbReference type="SUPFAM" id="SSF48024">
    <property type="entry name" value="N-terminal domain of DnaB helicase"/>
    <property type="match status" value="1"/>
</dbReference>
<proteinExistence type="predicted"/>
<keyword evidence="2" id="KW-0238">DNA-binding</keyword>
<dbReference type="AlphaFoldDB" id="A0A9D9DJ20"/>
<dbReference type="GO" id="GO:0003677">
    <property type="term" value="F:DNA binding"/>
    <property type="evidence" value="ECO:0007669"/>
    <property type="project" value="UniProtKB-KW"/>
</dbReference>
<dbReference type="InterPro" id="IPR016136">
    <property type="entry name" value="DNA_helicase_N/primase_C"/>
</dbReference>
<comment type="caution">
    <text evidence="4">The sequence shown here is derived from an EMBL/GenBank/DDBJ whole genome shotgun (WGS) entry which is preliminary data.</text>
</comment>
<dbReference type="PANTHER" id="PTHR30153:SF2">
    <property type="entry name" value="REPLICATIVE DNA HELICASE"/>
    <property type="match status" value="1"/>
</dbReference>
<dbReference type="InterPro" id="IPR007693">
    <property type="entry name" value="DNA_helicase_DnaB-like_N"/>
</dbReference>
<name>A0A9D9DJ20_9FIRM</name>
<dbReference type="GO" id="GO:0005829">
    <property type="term" value="C:cytosol"/>
    <property type="evidence" value="ECO:0007669"/>
    <property type="project" value="TreeGrafter"/>
</dbReference>
<evidence type="ECO:0000313" key="4">
    <source>
        <dbReference type="EMBL" id="MBO8426059.1"/>
    </source>
</evidence>
<sequence length="177" mass="19804">MPKVLTLPSNVEAERSVLGSMLISPEAAQIALGSLTEEDFSGEEPRNVHVFHAMRELQLHNRSIDPQTVNDELISLKLDGEVDMSYILQLVNTTIFPQNIDQYINMVHEQSVLRSLLKTFSDIQNEYAKGVSDVGDFILQSNDRISRIAQQRHTQGMKSAKDVARQVNEELANATAV</sequence>
<accession>A0A9D9DJ20</accession>
<dbReference type="GO" id="GO:0003678">
    <property type="term" value="F:DNA helicase activity"/>
    <property type="evidence" value="ECO:0007669"/>
    <property type="project" value="InterPro"/>
</dbReference>
<gene>
    <name evidence="4" type="ORF">IAC61_01915</name>
</gene>
<evidence type="ECO:0000256" key="1">
    <source>
        <dbReference type="ARBA" id="ARBA00022705"/>
    </source>
</evidence>
<dbReference type="GO" id="GO:0005524">
    <property type="term" value="F:ATP binding"/>
    <property type="evidence" value="ECO:0007669"/>
    <property type="project" value="InterPro"/>
</dbReference>
<dbReference type="EMBL" id="JADINA010000015">
    <property type="protein sequence ID" value="MBO8426059.1"/>
    <property type="molecule type" value="Genomic_DNA"/>
</dbReference>
<reference evidence="4" key="1">
    <citation type="submission" date="2020-10" db="EMBL/GenBank/DDBJ databases">
        <authorList>
            <person name="Gilroy R."/>
        </authorList>
    </citation>
    <scope>NUCLEOTIDE SEQUENCE</scope>
    <source>
        <strain evidence="4">17113</strain>
    </source>
</reference>
<organism evidence="4 5">
    <name type="scientific">Candidatus Alloenteromonas pullistercoris</name>
    <dbReference type="NCBI Taxonomy" id="2840785"/>
    <lineage>
        <taxon>Bacteria</taxon>
        <taxon>Bacillati</taxon>
        <taxon>Bacillota</taxon>
        <taxon>Bacillota incertae sedis</taxon>
        <taxon>Candidatus Alloenteromonas</taxon>
    </lineage>
</organism>
<feature type="domain" description="DNA helicase DnaB-like N-terminal" evidence="3">
    <location>
        <begin position="7"/>
        <end position="109"/>
    </location>
</feature>
<evidence type="ECO:0000313" key="5">
    <source>
        <dbReference type="Proteomes" id="UP000823634"/>
    </source>
</evidence>
<evidence type="ECO:0000259" key="3">
    <source>
        <dbReference type="Pfam" id="PF00772"/>
    </source>
</evidence>
<feature type="non-terminal residue" evidence="4">
    <location>
        <position position="177"/>
    </location>
</feature>
<dbReference type="InterPro" id="IPR036185">
    <property type="entry name" value="DNA_heli_DnaB-like_N_sf"/>
</dbReference>
<dbReference type="PANTHER" id="PTHR30153">
    <property type="entry name" value="REPLICATIVE DNA HELICASE DNAB"/>
    <property type="match status" value="1"/>
</dbReference>
<dbReference type="GO" id="GO:0006260">
    <property type="term" value="P:DNA replication"/>
    <property type="evidence" value="ECO:0007669"/>
    <property type="project" value="UniProtKB-KW"/>
</dbReference>
<dbReference type="Pfam" id="PF00772">
    <property type="entry name" value="DnaB"/>
    <property type="match status" value="1"/>
</dbReference>
<protein>
    <recommendedName>
        <fullName evidence="3">DNA helicase DnaB-like N-terminal domain-containing protein</fullName>
    </recommendedName>
</protein>
<keyword evidence="1" id="KW-0235">DNA replication</keyword>
<evidence type="ECO:0000256" key="2">
    <source>
        <dbReference type="ARBA" id="ARBA00023125"/>
    </source>
</evidence>
<dbReference type="Gene3D" id="1.10.860.10">
    <property type="entry name" value="DNAb Helicase, Chain A"/>
    <property type="match status" value="1"/>
</dbReference>
<dbReference type="Proteomes" id="UP000823634">
    <property type="component" value="Unassembled WGS sequence"/>
</dbReference>